<evidence type="ECO:0000256" key="1">
    <source>
        <dbReference type="SAM" id="MobiDB-lite"/>
    </source>
</evidence>
<protein>
    <submittedName>
        <fullName evidence="2">Uncharacterized protein</fullName>
    </submittedName>
</protein>
<reference evidence="2" key="1">
    <citation type="submission" date="2020-02" db="EMBL/GenBank/DDBJ databases">
        <authorList>
            <person name="Meier V. D."/>
        </authorList>
    </citation>
    <scope>NUCLEOTIDE SEQUENCE</scope>
    <source>
        <strain evidence="2">AVDCRST_MAG57</strain>
    </source>
</reference>
<gene>
    <name evidence="2" type="ORF">AVDCRST_MAG57-2845</name>
</gene>
<evidence type="ECO:0000313" key="2">
    <source>
        <dbReference type="EMBL" id="CAA9264870.1"/>
    </source>
</evidence>
<accession>A0A6J4J0Y0</accession>
<name>A0A6J4J0Y0_9ACTN</name>
<proteinExistence type="predicted"/>
<organism evidence="2">
    <name type="scientific">uncultured Blastococcus sp</name>
    <dbReference type="NCBI Taxonomy" id="217144"/>
    <lineage>
        <taxon>Bacteria</taxon>
        <taxon>Bacillati</taxon>
        <taxon>Actinomycetota</taxon>
        <taxon>Actinomycetes</taxon>
        <taxon>Geodermatophilales</taxon>
        <taxon>Geodermatophilaceae</taxon>
        <taxon>Blastococcus</taxon>
        <taxon>environmental samples</taxon>
    </lineage>
</organism>
<dbReference type="EMBL" id="CADCTI010000236">
    <property type="protein sequence ID" value="CAA9264870.1"/>
    <property type="molecule type" value="Genomic_DNA"/>
</dbReference>
<feature type="region of interest" description="Disordered" evidence="1">
    <location>
        <begin position="50"/>
        <end position="72"/>
    </location>
</feature>
<sequence length="72" mass="8369">VRVPLQRGDRPRHPGVHRQRCALRGRRRPRDRRRAHLRELHRLAARPRVSALPGPSRARCRARTGSGWCSPL</sequence>
<feature type="non-terminal residue" evidence="2">
    <location>
        <position position="72"/>
    </location>
</feature>
<feature type="non-terminal residue" evidence="2">
    <location>
        <position position="1"/>
    </location>
</feature>
<dbReference type="AlphaFoldDB" id="A0A6J4J0Y0"/>